<dbReference type="EMBL" id="JAMZEL010000009">
    <property type="protein sequence ID" value="MCP1384870.1"/>
    <property type="molecule type" value="Genomic_DNA"/>
</dbReference>
<dbReference type="RefSeq" id="WP_253530790.1">
    <property type="nucleotide sequence ID" value="NZ_JAMZEL010000009.1"/>
</dbReference>
<protein>
    <submittedName>
        <fullName evidence="2">Uncharacterized protein</fullName>
    </submittedName>
</protein>
<keyword evidence="3" id="KW-1185">Reference proteome</keyword>
<evidence type="ECO:0000256" key="1">
    <source>
        <dbReference type="SAM" id="Phobius"/>
    </source>
</evidence>
<proteinExistence type="predicted"/>
<comment type="caution">
    <text evidence="2">The sequence shown here is derived from an EMBL/GenBank/DDBJ whole genome shotgun (WGS) entry which is preliminary data.</text>
</comment>
<sequence length="46" mass="5275">MKLPKLKLTPQQSFDLQMWAIVALIFLICFVLWVGTAALNSHNAFR</sequence>
<keyword evidence="1" id="KW-1133">Transmembrane helix</keyword>
<feature type="transmembrane region" description="Helical" evidence="1">
    <location>
        <begin position="16"/>
        <end position="39"/>
    </location>
</feature>
<keyword evidence="1" id="KW-0812">Transmembrane</keyword>
<gene>
    <name evidence="2" type="ORF">NCI00_20710</name>
</gene>
<accession>A0ABT1FSZ0</accession>
<organism evidence="2 3">
    <name type="scientific">Runella salmonicolor</name>
    <dbReference type="NCBI Taxonomy" id="2950278"/>
    <lineage>
        <taxon>Bacteria</taxon>
        <taxon>Pseudomonadati</taxon>
        <taxon>Bacteroidota</taxon>
        <taxon>Cytophagia</taxon>
        <taxon>Cytophagales</taxon>
        <taxon>Spirosomataceae</taxon>
        <taxon>Runella</taxon>
    </lineage>
</organism>
<dbReference type="Proteomes" id="UP001204772">
    <property type="component" value="Unassembled WGS sequence"/>
</dbReference>
<keyword evidence="1" id="KW-0472">Membrane</keyword>
<reference evidence="2 3" key="1">
    <citation type="submission" date="2022-06" db="EMBL/GenBank/DDBJ databases">
        <title>Runella sp. S5 genome sequencing.</title>
        <authorList>
            <person name="Park S."/>
        </authorList>
    </citation>
    <scope>NUCLEOTIDE SEQUENCE [LARGE SCALE GENOMIC DNA]</scope>
    <source>
        <strain evidence="2 3">S5</strain>
    </source>
</reference>
<evidence type="ECO:0000313" key="2">
    <source>
        <dbReference type="EMBL" id="MCP1384870.1"/>
    </source>
</evidence>
<name>A0ABT1FSZ0_9BACT</name>
<evidence type="ECO:0000313" key="3">
    <source>
        <dbReference type="Proteomes" id="UP001204772"/>
    </source>
</evidence>